<gene>
    <name evidence="6" type="primary">pgaC</name>
    <name evidence="6" type="ORF">OJAG_33870</name>
</gene>
<keyword evidence="4 6" id="KW-0808">Transferase</keyword>
<dbReference type="EC" id="2.4.1.-" evidence="6"/>
<evidence type="ECO:0000256" key="2">
    <source>
        <dbReference type="ARBA" id="ARBA00006739"/>
    </source>
</evidence>
<comment type="similarity">
    <text evidence="2">Belongs to the glycosyltransferase 2 family.</text>
</comment>
<dbReference type="InterPro" id="IPR029044">
    <property type="entry name" value="Nucleotide-diphossugar_trans"/>
</dbReference>
<evidence type="ECO:0000256" key="1">
    <source>
        <dbReference type="ARBA" id="ARBA00004776"/>
    </source>
</evidence>
<dbReference type="SUPFAM" id="SSF53448">
    <property type="entry name" value="Nucleotide-diphospho-sugar transferases"/>
    <property type="match status" value="1"/>
</dbReference>
<dbReference type="CDD" id="cd04186">
    <property type="entry name" value="GT_2_like_c"/>
    <property type="match status" value="1"/>
</dbReference>
<feature type="domain" description="Glycosyltransferase 2-like" evidence="5">
    <location>
        <begin position="9"/>
        <end position="184"/>
    </location>
</feature>
<organism evidence="6 7">
    <name type="scientific">Oerskovia enterophila</name>
    <dbReference type="NCBI Taxonomy" id="43678"/>
    <lineage>
        <taxon>Bacteria</taxon>
        <taxon>Bacillati</taxon>
        <taxon>Actinomycetota</taxon>
        <taxon>Actinomycetes</taxon>
        <taxon>Micrococcales</taxon>
        <taxon>Cellulomonadaceae</taxon>
        <taxon>Oerskovia</taxon>
    </lineage>
</organism>
<comment type="caution">
    <text evidence="6">The sequence shown here is derived from an EMBL/GenBank/DDBJ whole genome shotgun (WGS) entry which is preliminary data.</text>
</comment>
<dbReference type="EMBL" id="LRIE01000083">
    <property type="protein sequence ID" value="KZM33903.1"/>
    <property type="molecule type" value="Genomic_DNA"/>
</dbReference>
<dbReference type="Proteomes" id="UP000076447">
    <property type="component" value="Unassembled WGS sequence"/>
</dbReference>
<dbReference type="Gene3D" id="3.90.550.10">
    <property type="entry name" value="Spore Coat Polysaccharide Biosynthesis Protein SpsA, Chain A"/>
    <property type="match status" value="1"/>
</dbReference>
<dbReference type="PATRIC" id="fig|43678.3.peg.3551"/>
<comment type="pathway">
    <text evidence="1">Cell wall biogenesis; cell wall polysaccharide biosynthesis.</text>
</comment>
<evidence type="ECO:0000256" key="3">
    <source>
        <dbReference type="ARBA" id="ARBA00022676"/>
    </source>
</evidence>
<evidence type="ECO:0000259" key="5">
    <source>
        <dbReference type="Pfam" id="PF00535"/>
    </source>
</evidence>
<dbReference type="STRING" id="43678.OJAG_33870"/>
<keyword evidence="3 6" id="KW-0328">Glycosyltransferase</keyword>
<evidence type="ECO:0000313" key="6">
    <source>
        <dbReference type="EMBL" id="KZM33903.1"/>
    </source>
</evidence>
<dbReference type="Pfam" id="PF00535">
    <property type="entry name" value="Glycos_transf_2"/>
    <property type="match status" value="1"/>
</dbReference>
<dbReference type="AlphaFoldDB" id="A0A163Q8R3"/>
<evidence type="ECO:0000313" key="7">
    <source>
        <dbReference type="Proteomes" id="UP000076447"/>
    </source>
</evidence>
<reference evidence="6 7" key="1">
    <citation type="submission" date="2016-01" db="EMBL/GenBank/DDBJ databases">
        <title>Genome sequence of Oerskovia enterophila VJag, an agar and cellulose degrading bacterium.</title>
        <authorList>
            <person name="Poehlein A."/>
            <person name="Jag V."/>
            <person name="Bengelsdorf F."/>
            <person name="Duerre P."/>
            <person name="Daniel R."/>
        </authorList>
    </citation>
    <scope>NUCLEOTIDE SEQUENCE [LARGE SCALE GENOMIC DNA]</scope>
    <source>
        <strain evidence="6 7">VJag</strain>
    </source>
</reference>
<name>A0A163Q8R3_9CELL</name>
<sequence>MTAPLVRAVVVNWNGEALLRSCLDSLVVQDLPPGSLETVVVDNASHDGSVDLLRREYPSVRLVQNATNRGFAGGVNAGLHDLRAPYVVLLNNDARFEPDAVRRMIELLEEPGNDDVGAVTALLLLEGRTGEGAPLVNSTGNVVSRAGSATDRDWLTPLNRLSAPQDVFGFCGGAAVLRTAALDQVGQFDDSLFLYYEDTDLSWRLRAGGWRILFHRDAVAWHRHAQSSDSTSALFRYYNNRNALLVFARYAPFSVVVRAFARQVVAPLRHVLRRDERPELLRARIRALAQACRRMPVERRSARAARRRLAAQGGLDALFER</sequence>
<proteinExistence type="inferred from homology"/>
<dbReference type="InterPro" id="IPR001173">
    <property type="entry name" value="Glyco_trans_2-like"/>
</dbReference>
<dbReference type="PANTHER" id="PTHR43179:SF12">
    <property type="entry name" value="GALACTOFURANOSYLTRANSFERASE GLFT2"/>
    <property type="match status" value="1"/>
</dbReference>
<protein>
    <submittedName>
        <fullName evidence="6">Poly-beta-1,6-N-acetyl-D-glucosamine synthase</fullName>
        <ecNumber evidence="6">2.4.1.-</ecNumber>
    </submittedName>
</protein>
<evidence type="ECO:0000256" key="4">
    <source>
        <dbReference type="ARBA" id="ARBA00022679"/>
    </source>
</evidence>
<dbReference type="PANTHER" id="PTHR43179">
    <property type="entry name" value="RHAMNOSYLTRANSFERASE WBBL"/>
    <property type="match status" value="1"/>
</dbReference>
<accession>A0A163Q8R3</accession>
<dbReference type="GO" id="GO:0016757">
    <property type="term" value="F:glycosyltransferase activity"/>
    <property type="evidence" value="ECO:0007669"/>
    <property type="project" value="UniProtKB-KW"/>
</dbReference>